<proteinExistence type="predicted"/>
<organism evidence="2">
    <name type="scientific">Medicago truncatula</name>
    <name type="common">Barrel medic</name>
    <name type="synonym">Medicago tribuloides</name>
    <dbReference type="NCBI Taxonomy" id="3880"/>
    <lineage>
        <taxon>Eukaryota</taxon>
        <taxon>Viridiplantae</taxon>
        <taxon>Streptophyta</taxon>
        <taxon>Embryophyta</taxon>
        <taxon>Tracheophyta</taxon>
        <taxon>Spermatophyta</taxon>
        <taxon>Magnoliopsida</taxon>
        <taxon>eudicotyledons</taxon>
        <taxon>Gunneridae</taxon>
        <taxon>Pentapetalae</taxon>
        <taxon>rosids</taxon>
        <taxon>fabids</taxon>
        <taxon>Fabales</taxon>
        <taxon>Fabaceae</taxon>
        <taxon>Papilionoideae</taxon>
        <taxon>50 kb inversion clade</taxon>
        <taxon>NPAAA clade</taxon>
        <taxon>Hologalegina</taxon>
        <taxon>IRL clade</taxon>
        <taxon>Trifolieae</taxon>
        <taxon>Medicago</taxon>
    </lineage>
</organism>
<dbReference type="Pfam" id="PF10551">
    <property type="entry name" value="MULE"/>
    <property type="match status" value="1"/>
</dbReference>
<evidence type="ECO:0000313" key="2">
    <source>
        <dbReference type="EMBL" id="ABN04845.1"/>
    </source>
</evidence>
<reference evidence="2" key="1">
    <citation type="submission" date="2004-04" db="EMBL/GenBank/DDBJ databases">
        <authorList>
            <person name="Town C.D."/>
        </authorList>
    </citation>
    <scope>NUCLEOTIDE SEQUENCE</scope>
</reference>
<gene>
    <name evidence="2" type="ORF">MtrDRAFT_AC147481g27v2</name>
    <name evidence="3" type="ORF">MtrDRAFT_AC149576g22v2</name>
</gene>
<reference evidence="2" key="2">
    <citation type="submission" date="2007-03" db="EMBL/GenBank/DDBJ databases">
        <authorList>
            <consortium name="The International Medicago Genome Annotation Group"/>
        </authorList>
    </citation>
    <scope>NUCLEOTIDE SEQUENCE</scope>
</reference>
<protein>
    <submittedName>
        <fullName evidence="2">Transposase, putative</fullName>
    </submittedName>
</protein>
<dbReference type="PANTHER" id="PTHR31569:SF4">
    <property type="entry name" value="SWIM-TYPE DOMAIN-CONTAINING PROTEIN"/>
    <property type="match status" value="1"/>
</dbReference>
<dbReference type="InterPro" id="IPR052579">
    <property type="entry name" value="Zinc_finger_SWIM"/>
</dbReference>
<dbReference type="PANTHER" id="PTHR31569">
    <property type="entry name" value="SWIM-TYPE DOMAIN-CONTAINING PROTEIN"/>
    <property type="match status" value="1"/>
</dbReference>
<name>A2Q141_MEDTR</name>
<feature type="domain" description="MULE transposase" evidence="1">
    <location>
        <begin position="46"/>
        <end position="142"/>
    </location>
</feature>
<dbReference type="EMBL" id="AC147481">
    <property type="protein sequence ID" value="ABN04845.1"/>
    <property type="molecule type" value="Genomic_DNA"/>
</dbReference>
<dbReference type="EMBL" id="AC149576">
    <property type="protein sequence ID" value="ABN06023.1"/>
    <property type="molecule type" value="Genomic_DNA"/>
</dbReference>
<sequence length="371" mass="42478">MQYLISKLEENEYVNYVREKPESQIVQDIFWTHPTSVKLFNTFPTVLIMDSTYKTNLYRMPLFEIVGVTSTYLTYSVGFAFMMSKKEDNFTWALQMLLKLLKPNSDMPKVVVTDRDPSMMNAVANVLPDSSAILCYFHVGKNIRSRIITDCKVKQNVVVVDGQKKIVDEESHSKLVDTIFDASEKLVESHTQELYAGNLVEFQDACKDHPKFLEYVETTTLKPFKDKLVRAWMELVLHLGCRTTNRVEGAHGVVKEYLSTSKGDLGTCSQKIDEMLANQFGEIQSSFGRSVTVLEHRYKDVTLYSGLGGHMSRQAMNFIFVEEARSRKTLCIKKKTCGCVQRMSYGLPRACFIAMKICHNKPIRLDEIHSH</sequence>
<evidence type="ECO:0000313" key="3">
    <source>
        <dbReference type="EMBL" id="ABN06023.1"/>
    </source>
</evidence>
<accession>A2Q141</accession>
<dbReference type="AlphaFoldDB" id="A2Q141"/>
<dbReference type="InterPro" id="IPR018289">
    <property type="entry name" value="MULE_transposase_dom"/>
</dbReference>
<evidence type="ECO:0000259" key="1">
    <source>
        <dbReference type="Pfam" id="PF10551"/>
    </source>
</evidence>